<dbReference type="InterPro" id="IPR009071">
    <property type="entry name" value="HMG_box_dom"/>
</dbReference>
<keyword evidence="3 5" id="KW-0238">DNA-binding</keyword>
<sequence>MGNFFLLFPHKPKANTSQKPATSKGISKKRSETRKTTSRKERKKHEEMAKHHKPKHPKGRRSGPKQSLPPFFLFMAQHRPGLQKSNPYWTAVETVKKLGTMWHEQPEKDKEMYKEEKHGSGHEPETARKGAHSRKISKHKGGNEDFDGLLC</sequence>
<dbReference type="InterPro" id="IPR036910">
    <property type="entry name" value="HMG_box_dom_sf"/>
</dbReference>
<evidence type="ECO:0000256" key="6">
    <source>
        <dbReference type="SAM" id="MobiDB-lite"/>
    </source>
</evidence>
<dbReference type="AlphaFoldDB" id="A0A8C0AN17"/>
<dbReference type="GO" id="GO:0003677">
    <property type="term" value="F:DNA binding"/>
    <property type="evidence" value="ECO:0007669"/>
    <property type="project" value="UniProtKB-UniRule"/>
</dbReference>
<dbReference type="SMART" id="SM00398">
    <property type="entry name" value="HMG"/>
    <property type="match status" value="1"/>
</dbReference>
<feature type="domain" description="HMG box" evidence="7">
    <location>
        <begin position="64"/>
        <end position="140"/>
    </location>
</feature>
<feature type="compositionally biased region" description="Polar residues" evidence="6">
    <location>
        <begin position="14"/>
        <end position="25"/>
    </location>
</feature>
<evidence type="ECO:0000256" key="4">
    <source>
        <dbReference type="ARBA" id="ARBA00023242"/>
    </source>
</evidence>
<feature type="region of interest" description="Disordered" evidence="6">
    <location>
        <begin position="1"/>
        <end position="70"/>
    </location>
</feature>
<organism evidence="8 9">
    <name type="scientific">Buteo japonicus</name>
    <dbReference type="NCBI Taxonomy" id="224669"/>
    <lineage>
        <taxon>Eukaryota</taxon>
        <taxon>Metazoa</taxon>
        <taxon>Chordata</taxon>
        <taxon>Craniata</taxon>
        <taxon>Vertebrata</taxon>
        <taxon>Euteleostomi</taxon>
        <taxon>Archelosauria</taxon>
        <taxon>Archosauria</taxon>
        <taxon>Dinosauria</taxon>
        <taxon>Saurischia</taxon>
        <taxon>Theropoda</taxon>
        <taxon>Coelurosauria</taxon>
        <taxon>Aves</taxon>
        <taxon>Neognathae</taxon>
        <taxon>Neoaves</taxon>
        <taxon>Telluraves</taxon>
        <taxon>Accipitrimorphae</taxon>
        <taxon>Accipitriformes</taxon>
        <taxon>Accipitridae</taxon>
        <taxon>Accipitrinae</taxon>
        <taxon>Buteo</taxon>
    </lineage>
</organism>
<feature type="compositionally biased region" description="Basic and acidic residues" evidence="6">
    <location>
        <begin position="107"/>
        <end position="128"/>
    </location>
</feature>
<dbReference type="SUPFAM" id="SSF47095">
    <property type="entry name" value="HMG-box"/>
    <property type="match status" value="1"/>
</dbReference>
<proteinExistence type="inferred from homology"/>
<keyword evidence="4 5" id="KW-0539">Nucleus</keyword>
<feature type="DNA-binding region" description="HMG box" evidence="5">
    <location>
        <begin position="64"/>
        <end position="140"/>
    </location>
</feature>
<dbReference type="Gene3D" id="1.10.30.10">
    <property type="entry name" value="High mobility group box domain"/>
    <property type="match status" value="1"/>
</dbReference>
<dbReference type="PANTHER" id="PTHR48112">
    <property type="entry name" value="HIGH MOBILITY GROUP PROTEIN DSP1"/>
    <property type="match status" value="1"/>
</dbReference>
<accession>A0A8C0AN17</accession>
<reference evidence="8" key="1">
    <citation type="submission" date="2025-08" db="UniProtKB">
        <authorList>
            <consortium name="Ensembl"/>
        </authorList>
    </citation>
    <scope>IDENTIFICATION</scope>
</reference>
<evidence type="ECO:0000313" key="9">
    <source>
        <dbReference type="Proteomes" id="UP000694555"/>
    </source>
</evidence>
<feature type="region of interest" description="Disordered" evidence="6">
    <location>
        <begin position="107"/>
        <end position="151"/>
    </location>
</feature>
<comment type="similarity">
    <text evidence="2">Belongs to the HMGB family.</text>
</comment>
<evidence type="ECO:0000256" key="3">
    <source>
        <dbReference type="ARBA" id="ARBA00023125"/>
    </source>
</evidence>
<feature type="compositionally biased region" description="Basic and acidic residues" evidence="6">
    <location>
        <begin position="29"/>
        <end position="49"/>
    </location>
</feature>
<evidence type="ECO:0000256" key="5">
    <source>
        <dbReference type="PROSITE-ProRule" id="PRU00267"/>
    </source>
</evidence>
<dbReference type="GO" id="GO:0005634">
    <property type="term" value="C:nucleus"/>
    <property type="evidence" value="ECO:0007669"/>
    <property type="project" value="UniProtKB-SubCell"/>
</dbReference>
<dbReference type="Ensembl" id="ENSBJAT00000000953.1">
    <property type="protein sequence ID" value="ENSBJAP00000000926.1"/>
    <property type="gene ID" value="ENSBJAG00000000739.1"/>
</dbReference>
<reference evidence="8" key="2">
    <citation type="submission" date="2025-09" db="UniProtKB">
        <authorList>
            <consortium name="Ensembl"/>
        </authorList>
    </citation>
    <scope>IDENTIFICATION</scope>
</reference>
<evidence type="ECO:0000259" key="7">
    <source>
        <dbReference type="PROSITE" id="PS50118"/>
    </source>
</evidence>
<dbReference type="PROSITE" id="PS50118">
    <property type="entry name" value="HMG_BOX_2"/>
    <property type="match status" value="1"/>
</dbReference>
<dbReference type="Pfam" id="PF00505">
    <property type="entry name" value="HMG_box"/>
    <property type="match status" value="1"/>
</dbReference>
<evidence type="ECO:0000256" key="2">
    <source>
        <dbReference type="ARBA" id="ARBA00008774"/>
    </source>
</evidence>
<evidence type="ECO:0000256" key="1">
    <source>
        <dbReference type="ARBA" id="ARBA00004123"/>
    </source>
</evidence>
<comment type="subcellular location">
    <subcellularLocation>
        <location evidence="1">Nucleus</location>
    </subcellularLocation>
</comment>
<dbReference type="InterPro" id="IPR050342">
    <property type="entry name" value="HMGB"/>
</dbReference>
<dbReference type="Proteomes" id="UP000694555">
    <property type="component" value="Unplaced"/>
</dbReference>
<name>A0A8C0AN17_9AVES</name>
<evidence type="ECO:0000313" key="8">
    <source>
        <dbReference type="Ensembl" id="ENSBJAP00000000926.1"/>
    </source>
</evidence>
<feature type="compositionally biased region" description="Basic residues" evidence="6">
    <location>
        <begin position="50"/>
        <end position="63"/>
    </location>
</feature>
<dbReference type="PANTHER" id="PTHR48112:SF32">
    <property type="entry name" value="HIGH MOBILITY GROUP PROTEIN B3"/>
    <property type="match status" value="1"/>
</dbReference>
<feature type="compositionally biased region" description="Basic residues" evidence="6">
    <location>
        <begin position="129"/>
        <end position="140"/>
    </location>
</feature>
<keyword evidence="9" id="KW-1185">Reference proteome</keyword>
<protein>
    <recommendedName>
        <fullName evidence="7">HMG box domain-containing protein</fullName>
    </recommendedName>
</protein>